<feature type="transmembrane region" description="Helical" evidence="5">
    <location>
        <begin position="112"/>
        <end position="133"/>
    </location>
</feature>
<comment type="subcellular location">
    <subcellularLocation>
        <location evidence="1">Membrane</location>
        <topology evidence="1">Multi-pass membrane protein</topology>
    </subcellularLocation>
</comment>
<dbReference type="GO" id="GO:0016020">
    <property type="term" value="C:membrane"/>
    <property type="evidence" value="ECO:0007669"/>
    <property type="project" value="UniProtKB-SubCell"/>
</dbReference>
<dbReference type="AlphaFoldDB" id="A0A6J5AKE4"/>
<keyword evidence="2 5" id="KW-0812">Transmembrane</keyword>
<dbReference type="Proteomes" id="UP000507979">
    <property type="component" value="Unassembled WGS sequence"/>
</dbReference>
<feature type="transmembrane region" description="Helical" evidence="5">
    <location>
        <begin position="80"/>
        <end position="100"/>
    </location>
</feature>
<sequence length="139" mass="14820">MQTPQYIESLLQSSWLWFIARLCLAVVFIASGAAKLIDFPGGVAEMRGAGLEPARLFNIAVAALMLAGSILILADRAVWLAAAALAVFLALTIFIVHAFWRLPEPQAKLALFFALEHVSVIGGLFAAAIASHYRALAAA</sequence>
<evidence type="ECO:0000256" key="1">
    <source>
        <dbReference type="ARBA" id="ARBA00004141"/>
    </source>
</evidence>
<reference evidence="6 7" key="1">
    <citation type="submission" date="2020-04" db="EMBL/GenBank/DDBJ databases">
        <authorList>
            <person name="De Canck E."/>
        </authorList>
    </citation>
    <scope>NUCLEOTIDE SEQUENCE [LARGE SCALE GENOMIC DNA]</scope>
    <source>
        <strain evidence="6 7">LMG 26845</strain>
    </source>
</reference>
<dbReference type="EMBL" id="CADIJR010000038">
    <property type="protein sequence ID" value="CAB3669033.1"/>
    <property type="molecule type" value="Genomic_DNA"/>
</dbReference>
<proteinExistence type="predicted"/>
<protein>
    <recommendedName>
        <fullName evidence="8">DoxX family protein</fullName>
    </recommendedName>
</protein>
<keyword evidence="3 5" id="KW-1133">Transmembrane helix</keyword>
<feature type="transmembrane region" description="Helical" evidence="5">
    <location>
        <begin position="15"/>
        <end position="36"/>
    </location>
</feature>
<evidence type="ECO:0000256" key="3">
    <source>
        <dbReference type="ARBA" id="ARBA00022989"/>
    </source>
</evidence>
<gene>
    <name evidence="6" type="ORF">LMG26845_03675</name>
</gene>
<organism evidence="6 7">
    <name type="scientific">Achromobacter insuavis</name>
    <dbReference type="NCBI Taxonomy" id="1287735"/>
    <lineage>
        <taxon>Bacteria</taxon>
        <taxon>Pseudomonadati</taxon>
        <taxon>Pseudomonadota</taxon>
        <taxon>Betaproteobacteria</taxon>
        <taxon>Burkholderiales</taxon>
        <taxon>Alcaligenaceae</taxon>
        <taxon>Achromobacter</taxon>
    </lineage>
</organism>
<keyword evidence="4 5" id="KW-0472">Membrane</keyword>
<evidence type="ECO:0008006" key="8">
    <source>
        <dbReference type="Google" id="ProtNLM"/>
    </source>
</evidence>
<feature type="transmembrane region" description="Helical" evidence="5">
    <location>
        <begin position="56"/>
        <end position="74"/>
    </location>
</feature>
<evidence type="ECO:0000256" key="4">
    <source>
        <dbReference type="ARBA" id="ARBA00023136"/>
    </source>
</evidence>
<name>A0A6J5AKE4_9BURK</name>
<evidence type="ECO:0000313" key="7">
    <source>
        <dbReference type="Proteomes" id="UP000507979"/>
    </source>
</evidence>
<accession>A0A6J5AKE4</accession>
<evidence type="ECO:0000256" key="5">
    <source>
        <dbReference type="SAM" id="Phobius"/>
    </source>
</evidence>
<dbReference type="Pfam" id="PF07681">
    <property type="entry name" value="DoxX"/>
    <property type="match status" value="1"/>
</dbReference>
<evidence type="ECO:0000256" key="2">
    <source>
        <dbReference type="ARBA" id="ARBA00022692"/>
    </source>
</evidence>
<evidence type="ECO:0000313" key="6">
    <source>
        <dbReference type="EMBL" id="CAB3669033.1"/>
    </source>
</evidence>
<dbReference type="InterPro" id="IPR032808">
    <property type="entry name" value="DoxX"/>
</dbReference>
<keyword evidence="7" id="KW-1185">Reference proteome</keyword>
<dbReference type="GeneID" id="92899543"/>
<dbReference type="RefSeq" id="WP_054430358.1">
    <property type="nucleotide sequence ID" value="NZ_CADIJR010000038.1"/>
</dbReference>